<dbReference type="SMART" id="SM00418">
    <property type="entry name" value="HTH_ARSR"/>
    <property type="match status" value="1"/>
</dbReference>
<feature type="domain" description="HTH arsR-type" evidence="4">
    <location>
        <begin position="10"/>
        <end position="104"/>
    </location>
</feature>
<dbReference type="PRINTS" id="PR00778">
    <property type="entry name" value="HTHARSR"/>
</dbReference>
<dbReference type="InterPro" id="IPR036390">
    <property type="entry name" value="WH_DNA-bd_sf"/>
</dbReference>
<dbReference type="InterPro" id="IPR001845">
    <property type="entry name" value="HTH_ArsR_DNA-bd_dom"/>
</dbReference>
<dbReference type="Pfam" id="PF12840">
    <property type="entry name" value="HTH_20"/>
    <property type="match status" value="1"/>
</dbReference>
<evidence type="ECO:0000256" key="2">
    <source>
        <dbReference type="ARBA" id="ARBA00023125"/>
    </source>
</evidence>
<evidence type="ECO:0000313" key="5">
    <source>
        <dbReference type="EMBL" id="SOU91712.1"/>
    </source>
</evidence>
<keyword evidence="2" id="KW-0238">DNA-binding</keyword>
<dbReference type="GO" id="GO:0003700">
    <property type="term" value="F:DNA-binding transcription factor activity"/>
    <property type="evidence" value="ECO:0007669"/>
    <property type="project" value="InterPro"/>
</dbReference>
<dbReference type="NCBIfam" id="NF033788">
    <property type="entry name" value="HTH_metalloreg"/>
    <property type="match status" value="1"/>
</dbReference>
<keyword evidence="1" id="KW-0805">Transcription regulation</keyword>
<evidence type="ECO:0000256" key="1">
    <source>
        <dbReference type="ARBA" id="ARBA00023015"/>
    </source>
</evidence>
<accession>A0A2I2MDK4</accession>
<keyword evidence="3" id="KW-0804">Transcription</keyword>
<dbReference type="SUPFAM" id="SSF46785">
    <property type="entry name" value="Winged helix' DNA-binding domain"/>
    <property type="match status" value="1"/>
</dbReference>
<dbReference type="PANTHER" id="PTHR43132">
    <property type="entry name" value="ARSENICAL RESISTANCE OPERON REPRESSOR ARSR-RELATED"/>
    <property type="match status" value="1"/>
</dbReference>
<dbReference type="CDD" id="cd00090">
    <property type="entry name" value="HTH_ARSR"/>
    <property type="match status" value="1"/>
</dbReference>
<dbReference type="InterPro" id="IPR036388">
    <property type="entry name" value="WH-like_DNA-bd_sf"/>
</dbReference>
<evidence type="ECO:0000259" key="4">
    <source>
        <dbReference type="PROSITE" id="PS50987"/>
    </source>
</evidence>
<dbReference type="PANTHER" id="PTHR43132:SF2">
    <property type="entry name" value="ARSENICAL RESISTANCE OPERON REPRESSOR ARSR-RELATED"/>
    <property type="match status" value="1"/>
</dbReference>
<dbReference type="Gene3D" id="1.10.10.10">
    <property type="entry name" value="Winged helix-like DNA-binding domain superfamily/Winged helix DNA-binding domain"/>
    <property type="match status" value="1"/>
</dbReference>
<proteinExistence type="predicted"/>
<name>A0A2I2MDK4_9BACT</name>
<protein>
    <submittedName>
        <fullName evidence="5">ArsR family transcriptional regulator</fullName>
    </submittedName>
</protein>
<evidence type="ECO:0000256" key="3">
    <source>
        <dbReference type="ARBA" id="ARBA00023163"/>
    </source>
</evidence>
<sequence>MKFKSENSQTMSLKYASGARCLRILGHPVRLSLLRMLFEREWSVNEMARELEISQSNLSQHLTLLKDRGIIASRREGHQVFYGIVDRRVLQFLELMDELFCREHPSGGEENP</sequence>
<dbReference type="AlphaFoldDB" id="A0A2I2MDK4"/>
<dbReference type="InterPro" id="IPR051011">
    <property type="entry name" value="Metal_resp_trans_reg"/>
</dbReference>
<dbReference type="PROSITE" id="PS50987">
    <property type="entry name" value="HTH_ARSR_2"/>
    <property type="match status" value="1"/>
</dbReference>
<dbReference type="RefSeq" id="WP_023524237.1">
    <property type="nucleotide sequence ID" value="NZ_JBPKCJ010000001.1"/>
</dbReference>
<dbReference type="InterPro" id="IPR011991">
    <property type="entry name" value="ArsR-like_HTH"/>
</dbReference>
<organism evidence="5">
    <name type="scientific">Leptospirillum ferriphilum</name>
    <dbReference type="NCBI Taxonomy" id="178606"/>
    <lineage>
        <taxon>Bacteria</taxon>
        <taxon>Pseudomonadati</taxon>
        <taxon>Nitrospirota</taxon>
        <taxon>Nitrospiria</taxon>
        <taxon>Nitrospirales</taxon>
        <taxon>Nitrospiraceae</taxon>
        <taxon>Leptospirillum</taxon>
    </lineage>
</organism>
<reference evidence="5" key="1">
    <citation type="submission" date="2017-12" db="EMBL/GenBank/DDBJ databases">
        <authorList>
            <consortium name="SysMetEx"/>
        </authorList>
    </citation>
    <scope>NUCLEOTIDE SEQUENCE</scope>
    <source>
        <strain evidence="5">Pb_238</strain>
    </source>
</reference>
<dbReference type="GO" id="GO:0003677">
    <property type="term" value="F:DNA binding"/>
    <property type="evidence" value="ECO:0007669"/>
    <property type="project" value="UniProtKB-KW"/>
</dbReference>
<dbReference type="EMBL" id="LT966316">
    <property type="protein sequence ID" value="SOU91712.1"/>
    <property type="molecule type" value="Genomic_DNA"/>
</dbReference>
<gene>
    <name evidence="5" type="ORF">LFTS_00324</name>
</gene>